<sequence>MDTCIKQLTHQLQHHQLQAVVDDFPTLSSQQQSMQLVHLYQSAQRMDVKYSYLQNVATRILTEHPFPKDLISEFKSTDLLSFFTPGLKFNNGFALQNEQKNNVIHTLFSHCAANQLPFNYVRSLMLFESNESLLLALTQANNAGLTPVACYITCNVEQASLPKHEFSALLALMEAQFKQHEDINTAAFLKALINLKNTLSSHTLNEYTVLLASAYLRCKTEKIESYIQQHA</sequence>
<evidence type="ECO:0000313" key="1">
    <source>
        <dbReference type="EMBL" id="MEM5550813.1"/>
    </source>
</evidence>
<evidence type="ECO:0000313" key="2">
    <source>
        <dbReference type="Proteomes" id="UP001388366"/>
    </source>
</evidence>
<protein>
    <recommendedName>
        <fullName evidence="3">Orphan protein</fullName>
    </recommendedName>
</protein>
<evidence type="ECO:0008006" key="3">
    <source>
        <dbReference type="Google" id="ProtNLM"/>
    </source>
</evidence>
<accession>A0ABU9U2K0</accession>
<dbReference type="RefSeq" id="WP_342883763.1">
    <property type="nucleotide sequence ID" value="NZ_JBBMQU010000012.1"/>
</dbReference>
<reference evidence="1 2" key="1">
    <citation type="submission" date="2024-03" db="EMBL/GenBank/DDBJ databases">
        <title>Community enrichment and isolation of bacterial strains for fucoidan degradation.</title>
        <authorList>
            <person name="Sichert A."/>
        </authorList>
    </citation>
    <scope>NUCLEOTIDE SEQUENCE [LARGE SCALE GENOMIC DNA]</scope>
    <source>
        <strain evidence="1 2">AS81</strain>
    </source>
</reference>
<organism evidence="1 2">
    <name type="scientific">Pseudoalteromonas neustonica</name>
    <dbReference type="NCBI Taxonomy" id="1840331"/>
    <lineage>
        <taxon>Bacteria</taxon>
        <taxon>Pseudomonadati</taxon>
        <taxon>Pseudomonadota</taxon>
        <taxon>Gammaproteobacteria</taxon>
        <taxon>Alteromonadales</taxon>
        <taxon>Pseudoalteromonadaceae</taxon>
        <taxon>Pseudoalteromonas</taxon>
    </lineage>
</organism>
<dbReference type="Proteomes" id="UP001388366">
    <property type="component" value="Unassembled WGS sequence"/>
</dbReference>
<dbReference type="EMBL" id="JBBMQU010000012">
    <property type="protein sequence ID" value="MEM5550813.1"/>
    <property type="molecule type" value="Genomic_DNA"/>
</dbReference>
<keyword evidence="2" id="KW-1185">Reference proteome</keyword>
<name>A0ABU9U2K0_9GAMM</name>
<proteinExistence type="predicted"/>
<comment type="caution">
    <text evidence="1">The sequence shown here is derived from an EMBL/GenBank/DDBJ whole genome shotgun (WGS) entry which is preliminary data.</text>
</comment>
<gene>
    <name evidence="1" type="ORF">WNY63_08735</name>
</gene>